<dbReference type="RefSeq" id="WP_256539963.1">
    <property type="nucleotide sequence ID" value="NZ_JANHOH010000004.1"/>
</dbReference>
<reference evidence="1 2" key="1">
    <citation type="submission" date="2022-07" db="EMBL/GenBank/DDBJ databases">
        <title>Mucilaginibacter sp. JC4.</title>
        <authorList>
            <person name="Le V."/>
            <person name="Ko S.-R."/>
            <person name="Ahn C.-Y."/>
            <person name="Oh H.-M."/>
        </authorList>
    </citation>
    <scope>NUCLEOTIDE SEQUENCE [LARGE SCALE GENOMIC DNA]</scope>
    <source>
        <strain evidence="1 2">JC4</strain>
    </source>
</reference>
<proteinExistence type="predicted"/>
<keyword evidence="2" id="KW-1185">Reference proteome</keyword>
<accession>A0ABT1T573</accession>
<dbReference type="EMBL" id="JANHOH010000004">
    <property type="protein sequence ID" value="MCQ6959774.1"/>
    <property type="molecule type" value="Genomic_DNA"/>
</dbReference>
<dbReference type="Proteomes" id="UP001204376">
    <property type="component" value="Unassembled WGS sequence"/>
</dbReference>
<evidence type="ECO:0000313" key="2">
    <source>
        <dbReference type="Proteomes" id="UP001204376"/>
    </source>
</evidence>
<comment type="caution">
    <text evidence="1">The sequence shown here is derived from an EMBL/GenBank/DDBJ whole genome shotgun (WGS) entry which is preliminary data.</text>
</comment>
<evidence type="ECO:0000313" key="1">
    <source>
        <dbReference type="EMBL" id="MCQ6959774.1"/>
    </source>
</evidence>
<protein>
    <submittedName>
        <fullName evidence="1">Uncharacterized protein</fullName>
    </submittedName>
</protein>
<sequence>MNFLSKLFVKKHPTDEEILNKGFSMAMEFGKNFLKPINERLKLKFDFLSDSEVEYYNTTCTEAMKVGHAFIIDSLASKAERNETVNGIAFKRQFENDFTEKFNWVTQSNINCIYSQGLYFAWKEGLDKIII</sequence>
<organism evidence="1 2">
    <name type="scientific">Mucilaginibacter aquariorum</name>
    <dbReference type="NCBI Taxonomy" id="2967225"/>
    <lineage>
        <taxon>Bacteria</taxon>
        <taxon>Pseudomonadati</taxon>
        <taxon>Bacteroidota</taxon>
        <taxon>Sphingobacteriia</taxon>
        <taxon>Sphingobacteriales</taxon>
        <taxon>Sphingobacteriaceae</taxon>
        <taxon>Mucilaginibacter</taxon>
    </lineage>
</organism>
<gene>
    <name evidence="1" type="ORF">NPE20_17490</name>
</gene>
<name>A0ABT1T573_9SPHI</name>